<accession>A0ACC5W1A3</accession>
<organism evidence="1 2">
    <name type="scientific">Campylobacter molothri</name>
    <dbReference type="NCBI Taxonomy" id="1032242"/>
    <lineage>
        <taxon>Bacteria</taxon>
        <taxon>Pseudomonadati</taxon>
        <taxon>Campylobacterota</taxon>
        <taxon>Epsilonproteobacteria</taxon>
        <taxon>Campylobacterales</taxon>
        <taxon>Campylobacteraceae</taxon>
        <taxon>Campylobacter</taxon>
    </lineage>
</organism>
<dbReference type="Proteomes" id="UP001319828">
    <property type="component" value="Unassembled WGS sequence"/>
</dbReference>
<sequence>MQKVFDAHLHLWNLQEFPISWVNSYKELNQNFDFNKARKEYKDFKLLGAMYVETNSDNKDKENLFALKLKKLYGLKLCLADLKYKEEICAFREVMHISQKGAKRLFESDFKEIVKILEKAQIVLEICLKNRELGFLEKFLEENLNLKVVLDHMGNPEISCFCDYKKDLKRLKKFPNLYIKLSSPDSFSIQTSQEFIFELFLFLKENFSEDKFLFGSNYPVSKLNPNEWVNLILKSETFKYLDAIFYKNALELYKGG</sequence>
<proteinExistence type="predicted"/>
<dbReference type="EMBL" id="JACHUQ010000004">
    <property type="protein sequence ID" value="MBZ7974400.1"/>
    <property type="molecule type" value="Genomic_DNA"/>
</dbReference>
<keyword evidence="2" id="KW-1185">Reference proteome</keyword>
<comment type="caution">
    <text evidence="1">The sequence shown here is derived from an EMBL/GenBank/DDBJ whole genome shotgun (WGS) entry which is preliminary data.</text>
</comment>
<gene>
    <name evidence="1" type="ORF">H2252_03290</name>
</gene>
<evidence type="ECO:0000313" key="2">
    <source>
        <dbReference type="Proteomes" id="UP001319828"/>
    </source>
</evidence>
<name>A0ACC5W1A3_9BACT</name>
<evidence type="ECO:0000313" key="1">
    <source>
        <dbReference type="EMBL" id="MBZ7974400.1"/>
    </source>
</evidence>
<reference evidence="1" key="1">
    <citation type="submission" date="2020-07" db="EMBL/GenBank/DDBJ databases">
        <title>Campylobacter molothri sp. nov. isolated from wild birds.</title>
        <authorList>
            <person name="Miller W.G."/>
            <person name="Chapman M.H."/>
            <person name="Yee E."/>
            <person name="Lopes B.S."/>
            <person name="Forbes K.J."/>
        </authorList>
    </citation>
    <scope>NUCLEOTIDE SEQUENCE</scope>
    <source>
        <strain evidence="1">RM9754</strain>
    </source>
</reference>
<protein>
    <submittedName>
        <fullName evidence="1">Amidohydrolase family protein</fullName>
    </submittedName>
</protein>